<reference evidence="2 3" key="1">
    <citation type="submission" date="2019-08" db="EMBL/GenBank/DDBJ databases">
        <title>Complete genome sequences of Francisella adeliensis (FSC1325 and FSC1326).</title>
        <authorList>
            <person name="Ohrman C."/>
            <person name="Uneklint I."/>
            <person name="Vallesi A."/>
            <person name="Karlsson L."/>
            <person name="Sjodin A."/>
        </authorList>
    </citation>
    <scope>NUCLEOTIDE SEQUENCE [LARGE SCALE GENOMIC DNA]</scope>
    <source>
        <strain evidence="2 3">FSC1325</strain>
    </source>
</reference>
<dbReference type="RefSeq" id="WP_162699172.1">
    <property type="nucleotide sequence ID" value="NZ_CP021781.1"/>
</dbReference>
<feature type="coiled-coil region" evidence="1">
    <location>
        <begin position="23"/>
        <end position="159"/>
    </location>
</feature>
<evidence type="ECO:0000256" key="1">
    <source>
        <dbReference type="SAM" id="Coils"/>
    </source>
</evidence>
<protein>
    <recommendedName>
        <fullName evidence="4">Lipoprotein</fullName>
    </recommendedName>
</protein>
<dbReference type="EMBL" id="CP043424">
    <property type="protein sequence ID" value="QIW11370.1"/>
    <property type="molecule type" value="Genomic_DNA"/>
</dbReference>
<dbReference type="SUPFAM" id="SSF57997">
    <property type="entry name" value="Tropomyosin"/>
    <property type="match status" value="1"/>
</dbReference>
<evidence type="ECO:0000313" key="2">
    <source>
        <dbReference type="EMBL" id="QIW11370.1"/>
    </source>
</evidence>
<organism evidence="2 3">
    <name type="scientific">Francisella adeliensis</name>
    <dbReference type="NCBI Taxonomy" id="2007306"/>
    <lineage>
        <taxon>Bacteria</taxon>
        <taxon>Pseudomonadati</taxon>
        <taxon>Pseudomonadota</taxon>
        <taxon>Gammaproteobacteria</taxon>
        <taxon>Thiotrichales</taxon>
        <taxon>Francisellaceae</taxon>
        <taxon>Francisella</taxon>
    </lineage>
</organism>
<sequence>MTKLQKIFVSLGCISVMLIAGCATDSVEKLAKLEKTQQQTQQELLDAKKQLEEANLKVQRYNELTDKYEKLIKEQTTNLKELEEEYILLKNKKDSSKQAVKSKLMESAQKSVVLQRRLKRYSSKIDTYEKKSEKLEEKVKATEVSVKETSNEISKIKKEIVKATFEENQREVKEVKAKVSGTLD</sequence>
<dbReference type="Proteomes" id="UP000681131">
    <property type="component" value="Chromosome"/>
</dbReference>
<evidence type="ECO:0000313" key="3">
    <source>
        <dbReference type="Proteomes" id="UP000681131"/>
    </source>
</evidence>
<accession>A0ABX6KCS4</accession>
<name>A0ABX6KCS4_9GAMM</name>
<proteinExistence type="predicted"/>
<keyword evidence="3" id="KW-1185">Reference proteome</keyword>
<gene>
    <name evidence="2" type="ORF">FZC43_01325</name>
</gene>
<keyword evidence="1" id="KW-0175">Coiled coil</keyword>
<dbReference type="PROSITE" id="PS51257">
    <property type="entry name" value="PROKAR_LIPOPROTEIN"/>
    <property type="match status" value="1"/>
</dbReference>
<evidence type="ECO:0008006" key="4">
    <source>
        <dbReference type="Google" id="ProtNLM"/>
    </source>
</evidence>